<keyword evidence="3" id="KW-0812">Transmembrane</keyword>
<proteinExistence type="predicted"/>
<dbReference type="Proteomes" id="UP000722791">
    <property type="component" value="Unassembled WGS sequence"/>
</dbReference>
<gene>
    <name evidence="11" type="ORF">Vretimale_5012</name>
</gene>
<evidence type="ECO:0000256" key="4">
    <source>
        <dbReference type="ARBA" id="ARBA00022723"/>
    </source>
</evidence>
<dbReference type="GO" id="GO:0005789">
    <property type="term" value="C:endoplasmic reticulum membrane"/>
    <property type="evidence" value="ECO:0007669"/>
    <property type="project" value="UniProtKB-SubCell"/>
</dbReference>
<keyword evidence="8" id="KW-0408">Iron</keyword>
<keyword evidence="7" id="KW-0560">Oxidoreductase</keyword>
<evidence type="ECO:0000256" key="2">
    <source>
        <dbReference type="ARBA" id="ARBA00004648"/>
    </source>
</evidence>
<reference evidence="11" key="1">
    <citation type="journal article" date="2021" name="Proc. Natl. Acad. Sci. U.S.A.">
        <title>Three genomes in the algal genus Volvox reveal the fate of a haploid sex-determining region after a transition to homothallism.</title>
        <authorList>
            <person name="Yamamoto K."/>
            <person name="Hamaji T."/>
            <person name="Kawai-Toyooka H."/>
            <person name="Matsuzaki R."/>
            <person name="Takahashi F."/>
            <person name="Nishimura Y."/>
            <person name="Kawachi M."/>
            <person name="Noguchi H."/>
            <person name="Minakuchi Y."/>
            <person name="Umen J.G."/>
            <person name="Toyoda A."/>
            <person name="Nozaki H."/>
        </authorList>
    </citation>
    <scope>NUCLEOTIDE SEQUENCE</scope>
    <source>
        <strain evidence="11">NIES-3785</strain>
    </source>
</reference>
<accession>A0A8J4FIU7</accession>
<evidence type="ECO:0000256" key="6">
    <source>
        <dbReference type="ARBA" id="ARBA00022989"/>
    </source>
</evidence>
<dbReference type="InterPro" id="IPR006620">
    <property type="entry name" value="Pro_4_hyd_alph"/>
</dbReference>
<evidence type="ECO:0000256" key="1">
    <source>
        <dbReference type="ARBA" id="ARBA00001961"/>
    </source>
</evidence>
<protein>
    <submittedName>
        <fullName evidence="11">Uncharacterized protein</fullName>
    </submittedName>
</protein>
<dbReference type="InterPro" id="IPR005123">
    <property type="entry name" value="Oxoglu/Fe-dep_dioxygenase_dom"/>
</dbReference>
<evidence type="ECO:0000256" key="3">
    <source>
        <dbReference type="ARBA" id="ARBA00022692"/>
    </source>
</evidence>
<dbReference type="InterPro" id="IPR044862">
    <property type="entry name" value="Pro_4_hyd_alph_FE2OG_OXY"/>
</dbReference>
<comment type="cofactor">
    <cofactor evidence="1">
        <name>L-ascorbate</name>
        <dbReference type="ChEBI" id="CHEBI:38290"/>
    </cofactor>
</comment>
<dbReference type="GO" id="GO:0005506">
    <property type="term" value="F:iron ion binding"/>
    <property type="evidence" value="ECO:0007669"/>
    <property type="project" value="InterPro"/>
</dbReference>
<dbReference type="SMART" id="SM00702">
    <property type="entry name" value="P4Hc"/>
    <property type="match status" value="1"/>
</dbReference>
<dbReference type="PANTHER" id="PTHR10869:SF238">
    <property type="entry name" value="PROLYL 4-HYDROXYLASE 6-RELATED"/>
    <property type="match status" value="1"/>
</dbReference>
<dbReference type="GO" id="GO:0004656">
    <property type="term" value="F:procollagen-proline 4-dioxygenase activity"/>
    <property type="evidence" value="ECO:0007669"/>
    <property type="project" value="UniProtKB-EC"/>
</dbReference>
<dbReference type="AlphaFoldDB" id="A0A8J4FIU7"/>
<evidence type="ECO:0000256" key="10">
    <source>
        <dbReference type="ARBA" id="ARBA00049169"/>
    </source>
</evidence>
<dbReference type="PANTHER" id="PTHR10869">
    <property type="entry name" value="PROLYL 4-HYDROXYLASE ALPHA SUBUNIT"/>
    <property type="match status" value="1"/>
</dbReference>
<evidence type="ECO:0000313" key="11">
    <source>
        <dbReference type="EMBL" id="GIM00074.1"/>
    </source>
</evidence>
<dbReference type="EMBL" id="BNCQ01000007">
    <property type="protein sequence ID" value="GIM00074.1"/>
    <property type="molecule type" value="Genomic_DNA"/>
</dbReference>
<dbReference type="InterPro" id="IPR045054">
    <property type="entry name" value="P4HA-like"/>
</dbReference>
<dbReference type="Pfam" id="PF13640">
    <property type="entry name" value="2OG-FeII_Oxy_3"/>
    <property type="match status" value="1"/>
</dbReference>
<keyword evidence="4" id="KW-0479">Metal-binding</keyword>
<dbReference type="PROSITE" id="PS51471">
    <property type="entry name" value="FE2OG_OXY"/>
    <property type="match status" value="1"/>
</dbReference>
<evidence type="ECO:0000256" key="7">
    <source>
        <dbReference type="ARBA" id="ARBA00023002"/>
    </source>
</evidence>
<comment type="caution">
    <text evidence="11">The sequence shown here is derived from an EMBL/GenBank/DDBJ whole genome shotgun (WGS) entry which is preliminary data.</text>
</comment>
<dbReference type="InterPro" id="IPR003582">
    <property type="entry name" value="ShKT_dom"/>
</dbReference>
<organism evidence="11 12">
    <name type="scientific">Volvox reticuliferus</name>
    <dbReference type="NCBI Taxonomy" id="1737510"/>
    <lineage>
        <taxon>Eukaryota</taxon>
        <taxon>Viridiplantae</taxon>
        <taxon>Chlorophyta</taxon>
        <taxon>core chlorophytes</taxon>
        <taxon>Chlorophyceae</taxon>
        <taxon>CS clade</taxon>
        <taxon>Chlamydomonadales</taxon>
        <taxon>Volvocaceae</taxon>
        <taxon>Volvox</taxon>
    </lineage>
</organism>
<comment type="catalytic activity">
    <reaction evidence="10">
        <text>L-prolyl-[collagen] + 2-oxoglutarate + O2 = trans-4-hydroxy-L-prolyl-[collagen] + succinate + CO2</text>
        <dbReference type="Rhea" id="RHEA:18945"/>
        <dbReference type="Rhea" id="RHEA-COMP:11676"/>
        <dbReference type="Rhea" id="RHEA-COMP:11680"/>
        <dbReference type="ChEBI" id="CHEBI:15379"/>
        <dbReference type="ChEBI" id="CHEBI:16526"/>
        <dbReference type="ChEBI" id="CHEBI:16810"/>
        <dbReference type="ChEBI" id="CHEBI:30031"/>
        <dbReference type="ChEBI" id="CHEBI:50342"/>
        <dbReference type="ChEBI" id="CHEBI:61965"/>
        <dbReference type="EC" id="1.14.11.2"/>
    </reaction>
</comment>
<dbReference type="OrthoDB" id="1517790at2759"/>
<comment type="subcellular location">
    <subcellularLocation>
        <location evidence="2">Endoplasmic reticulum membrane</location>
        <topology evidence="2">Single-pass type II membrane protein</topology>
    </subcellularLocation>
</comment>
<dbReference type="GO" id="GO:0031418">
    <property type="term" value="F:L-ascorbic acid binding"/>
    <property type="evidence" value="ECO:0007669"/>
    <property type="project" value="InterPro"/>
</dbReference>
<dbReference type="SMART" id="SM00254">
    <property type="entry name" value="ShKT"/>
    <property type="match status" value="1"/>
</dbReference>
<evidence type="ECO:0000256" key="9">
    <source>
        <dbReference type="ARBA" id="ARBA00023136"/>
    </source>
</evidence>
<evidence type="ECO:0000256" key="5">
    <source>
        <dbReference type="ARBA" id="ARBA00022964"/>
    </source>
</evidence>
<evidence type="ECO:0000313" key="12">
    <source>
        <dbReference type="Proteomes" id="UP000722791"/>
    </source>
</evidence>
<evidence type="ECO:0000256" key="8">
    <source>
        <dbReference type="ARBA" id="ARBA00023004"/>
    </source>
</evidence>
<keyword evidence="9" id="KW-0472">Membrane</keyword>
<keyword evidence="6" id="KW-1133">Transmembrane helix</keyword>
<name>A0A8J4FIU7_9CHLO</name>
<dbReference type="Gene3D" id="2.60.120.620">
    <property type="entry name" value="q2cbj1_9rhob like domain"/>
    <property type="match status" value="1"/>
</dbReference>
<keyword evidence="5" id="KW-0223">Dioxygenase</keyword>
<sequence>MRSAIISVLVTTLSLHIVRGARHSEERLIGWQGEKYSTFSKGRSGGIVGTSLSSANTTYRPAWIQTISWKPRAVVYHNFLSDQEARHIIDLAHAQMKRSTVVGSKNEGVVDEIRTSYGTFLRRAQDSVITAIEERLALWSHLPPSHQEDMQVLRYGRTNKYGPHIDGLERVATVLMYLVAPDAGGETAFTDSVWGSPELARQADQANLSACARGHVAYKPKRGDALMFFDVMPDYTTTDGHSMHTGCPVVEGVKWNAVKWIHGTPFRLEEYQRALKEPFQPLPDPGICANLHEMCETWAQAGECKNNPGYMLGSNSGIGNCRLACNDCEKCQPGDEGCYHRNRETGGYLVFNEKELKGL</sequence>